<dbReference type="SUPFAM" id="SSF56712">
    <property type="entry name" value="Prokaryotic type I DNA topoisomerase"/>
    <property type="match status" value="1"/>
</dbReference>
<dbReference type="NCBIfam" id="TIGR01056">
    <property type="entry name" value="topB"/>
    <property type="match status" value="1"/>
</dbReference>
<gene>
    <name evidence="15" type="primary">topB</name>
    <name evidence="15" type="ORF">FY536_00395</name>
</gene>
<dbReference type="InterPro" id="IPR003602">
    <property type="entry name" value="Topo_IA_DNA-bd_dom"/>
</dbReference>
<dbReference type="Gene3D" id="1.10.460.10">
    <property type="entry name" value="Topoisomerase I, domain 2"/>
    <property type="match status" value="1"/>
</dbReference>
<evidence type="ECO:0000313" key="15">
    <source>
        <dbReference type="EMBL" id="QNT63820.1"/>
    </source>
</evidence>
<sequence length="730" mass="82907">MRTIILAEKPTQAVAYSKAFKSSKKREGYIEVSNEYFDGETYITYGFGHLVELYLPEQYDEKYKNWSINNLPIIPDQFKFKTGKGKAEQFKIVKNLLSEADQIIIATDADREGENIAWSIINQSGINPQEKIMKRLWINSLESSAIRDGLTNLHEAKQHYSAYIEAQTREFSDWLVGMNASPLYSLSLRKQGIRGVFSIGRVQTPTLYMIYKRQVEIDNFKPKPYIELLAHVKTGKSEFEAKLDPFIRFDNQDKVKVFLSDNELVLVNKSQSKENNNNFGIINNIIKDKKKQPSPKLFSLSTLQSRANKAFKASAQNTLDAVQSLYEKKFLTYPRTDTQFISDEEFSYLLDNINQYCEFANVTANIAHKEPRKRYVNSKKVQEHHAIIPTRTIPTKNQFMKLTSLEKSIYELVLRTTIAMFLDDLNYDEQVIIVKSGQAQFKAMGRVITTPGWKLLFKTNSKKSSANGEVSLPRVDIGQKVDFDLLDEHKVTVAPSAYTEGTLITAMKNAGRDLADAQKEILKETEGIGTEATRAGIIERLKAKSYIELKDNSLAVTMSGIILCQAVELQPLLNSPELTAQWEMALHEIGQNNRTQASFLKQIEKFILKLINEVPDQIETNQKLTDQINSQKDTNADQYKEHMGICPVCKAGHMIDRGKFYGCSNYNSKEACNFSLPSKWAGKILPKTAIKDLIKKGHTKEISGFKSKAGKSFSAILELVDGKLKFVFDK</sequence>
<evidence type="ECO:0000256" key="6">
    <source>
        <dbReference type="ARBA" id="ARBA00023029"/>
    </source>
</evidence>
<comment type="similarity">
    <text evidence="2">Belongs to the type IA topoisomerase family.</text>
</comment>
<dbReference type="InterPro" id="IPR013824">
    <property type="entry name" value="Topo_IA_cen_sub1"/>
</dbReference>
<comment type="catalytic activity">
    <reaction evidence="1">
        <text>ATP-independent breakage of single-stranded DNA, followed by passage and rejoining.</text>
        <dbReference type="EC" id="5.6.2.1"/>
    </reaction>
</comment>
<dbReference type="GO" id="GO:0003917">
    <property type="term" value="F:DNA topoisomerase type I (single strand cut, ATP-independent) activity"/>
    <property type="evidence" value="ECO:0007669"/>
    <property type="project" value="UniProtKB-EC"/>
</dbReference>
<dbReference type="InterPro" id="IPR013825">
    <property type="entry name" value="Topo_IA_cen_sub2"/>
</dbReference>
<keyword evidence="16" id="KW-1185">Reference proteome</keyword>
<dbReference type="InterPro" id="IPR025589">
    <property type="entry name" value="Toprim_C_rpt"/>
</dbReference>
<dbReference type="Gene3D" id="3.40.50.140">
    <property type="match status" value="1"/>
</dbReference>
<dbReference type="Pfam" id="PF13342">
    <property type="entry name" value="Toprim_Crpt"/>
    <property type="match status" value="1"/>
</dbReference>
<organism evidence="15 16">
    <name type="scientific">Weissella koreensis</name>
    <dbReference type="NCBI Taxonomy" id="165096"/>
    <lineage>
        <taxon>Bacteria</taxon>
        <taxon>Bacillati</taxon>
        <taxon>Bacillota</taxon>
        <taxon>Bacilli</taxon>
        <taxon>Lactobacillales</taxon>
        <taxon>Lactobacillaceae</taxon>
        <taxon>Weissella</taxon>
    </lineage>
</organism>
<name>A0A7H1MK34_9LACO</name>
<protein>
    <recommendedName>
        <fullName evidence="3">DNA topoisomerase</fullName>
        <ecNumber evidence="3">5.6.2.1</ecNumber>
    </recommendedName>
    <alternativeName>
        <fullName evidence="12">Omega-protein</fullName>
    </alternativeName>
    <alternativeName>
        <fullName evidence="11">Relaxing enzyme</fullName>
    </alternativeName>
    <alternativeName>
        <fullName evidence="9">Swivelase</fullName>
    </alternativeName>
    <alternativeName>
        <fullName evidence="10">Untwisting enzyme</fullName>
    </alternativeName>
</protein>
<evidence type="ECO:0000313" key="16">
    <source>
        <dbReference type="Proteomes" id="UP000516446"/>
    </source>
</evidence>
<dbReference type="PROSITE" id="PS00396">
    <property type="entry name" value="TOPO_IA_1"/>
    <property type="match status" value="1"/>
</dbReference>
<dbReference type="SMART" id="SM00436">
    <property type="entry name" value="TOP1Bc"/>
    <property type="match status" value="1"/>
</dbReference>
<keyword evidence="6" id="KW-0799">Topoisomerase</keyword>
<dbReference type="CDD" id="cd03362">
    <property type="entry name" value="TOPRIM_TopoIA_TopoIII"/>
    <property type="match status" value="1"/>
</dbReference>
<dbReference type="GO" id="GO:0003677">
    <property type="term" value="F:DNA binding"/>
    <property type="evidence" value="ECO:0007669"/>
    <property type="project" value="UniProtKB-KW"/>
</dbReference>
<dbReference type="InterPro" id="IPR005738">
    <property type="entry name" value="TopoIII"/>
</dbReference>
<evidence type="ECO:0000256" key="5">
    <source>
        <dbReference type="ARBA" id="ARBA00022842"/>
    </source>
</evidence>
<evidence type="ECO:0000259" key="13">
    <source>
        <dbReference type="PROSITE" id="PS50880"/>
    </source>
</evidence>
<dbReference type="SMART" id="SM00437">
    <property type="entry name" value="TOP1Ac"/>
    <property type="match status" value="1"/>
</dbReference>
<dbReference type="Pfam" id="PF01131">
    <property type="entry name" value="Topoisom_bac"/>
    <property type="match status" value="1"/>
</dbReference>
<evidence type="ECO:0000256" key="1">
    <source>
        <dbReference type="ARBA" id="ARBA00000213"/>
    </source>
</evidence>
<dbReference type="InterPro" id="IPR023405">
    <property type="entry name" value="Topo_IA_core_domain"/>
</dbReference>
<evidence type="ECO:0000259" key="14">
    <source>
        <dbReference type="PROSITE" id="PS52039"/>
    </source>
</evidence>
<dbReference type="PROSITE" id="PS52039">
    <property type="entry name" value="TOPO_IA_2"/>
    <property type="match status" value="1"/>
</dbReference>
<evidence type="ECO:0000256" key="9">
    <source>
        <dbReference type="ARBA" id="ARBA00030003"/>
    </source>
</evidence>
<proteinExistence type="inferred from homology"/>
<keyword evidence="5" id="KW-0460">Magnesium</keyword>
<dbReference type="PRINTS" id="PR00417">
    <property type="entry name" value="PRTPISMRASEI"/>
</dbReference>
<dbReference type="Proteomes" id="UP000516446">
    <property type="component" value="Chromosome"/>
</dbReference>
<keyword evidence="8 15" id="KW-0413">Isomerase</keyword>
<dbReference type="OMA" id="GKWSFAN"/>
<keyword evidence="4" id="KW-0479">Metal-binding</keyword>
<dbReference type="CDD" id="cd00186">
    <property type="entry name" value="TOP1Ac"/>
    <property type="match status" value="1"/>
</dbReference>
<feature type="domain" description="Toprim" evidence="13">
    <location>
        <begin position="2"/>
        <end position="140"/>
    </location>
</feature>
<dbReference type="InterPro" id="IPR023406">
    <property type="entry name" value="Topo_IA_AS"/>
</dbReference>
<dbReference type="PANTHER" id="PTHR11390">
    <property type="entry name" value="PROKARYOTIC DNA TOPOISOMERASE"/>
    <property type="match status" value="1"/>
</dbReference>
<keyword evidence="7" id="KW-0238">DNA-binding</keyword>
<evidence type="ECO:0000256" key="4">
    <source>
        <dbReference type="ARBA" id="ARBA00022723"/>
    </source>
</evidence>
<dbReference type="PROSITE" id="PS50880">
    <property type="entry name" value="TOPRIM"/>
    <property type="match status" value="1"/>
</dbReference>
<dbReference type="InterPro" id="IPR013497">
    <property type="entry name" value="Topo_IA_cen"/>
</dbReference>
<dbReference type="EMBL" id="CP043431">
    <property type="protein sequence ID" value="QNT63820.1"/>
    <property type="molecule type" value="Genomic_DNA"/>
</dbReference>
<evidence type="ECO:0000256" key="10">
    <source>
        <dbReference type="ARBA" id="ARBA00031985"/>
    </source>
</evidence>
<dbReference type="InterPro" id="IPR003601">
    <property type="entry name" value="Topo_IA_2"/>
</dbReference>
<dbReference type="InterPro" id="IPR013826">
    <property type="entry name" value="Topo_IA_cen_sub3"/>
</dbReference>
<evidence type="ECO:0000256" key="8">
    <source>
        <dbReference type="ARBA" id="ARBA00023235"/>
    </source>
</evidence>
<dbReference type="GO" id="GO:0043597">
    <property type="term" value="C:cytoplasmic replication fork"/>
    <property type="evidence" value="ECO:0007669"/>
    <property type="project" value="TreeGrafter"/>
</dbReference>
<dbReference type="InterPro" id="IPR006171">
    <property type="entry name" value="TOPRIM_dom"/>
</dbReference>
<dbReference type="GO" id="GO:0006265">
    <property type="term" value="P:DNA topological change"/>
    <property type="evidence" value="ECO:0007669"/>
    <property type="project" value="InterPro"/>
</dbReference>
<evidence type="ECO:0000256" key="2">
    <source>
        <dbReference type="ARBA" id="ARBA00009446"/>
    </source>
</evidence>
<evidence type="ECO:0000256" key="12">
    <source>
        <dbReference type="ARBA" id="ARBA00032877"/>
    </source>
</evidence>
<accession>A0A7H1MK34</accession>
<dbReference type="InterPro" id="IPR034144">
    <property type="entry name" value="TOPRIM_TopoIII"/>
</dbReference>
<dbReference type="GO" id="GO:0006281">
    <property type="term" value="P:DNA repair"/>
    <property type="evidence" value="ECO:0007669"/>
    <property type="project" value="TreeGrafter"/>
</dbReference>
<dbReference type="Gene3D" id="1.10.290.10">
    <property type="entry name" value="Topoisomerase I, domain 4"/>
    <property type="match status" value="1"/>
</dbReference>
<dbReference type="GO" id="GO:0046872">
    <property type="term" value="F:metal ion binding"/>
    <property type="evidence" value="ECO:0007669"/>
    <property type="project" value="UniProtKB-KW"/>
</dbReference>
<evidence type="ECO:0000256" key="11">
    <source>
        <dbReference type="ARBA" id="ARBA00032235"/>
    </source>
</evidence>
<dbReference type="NCBIfam" id="NF005829">
    <property type="entry name" value="PRK07726.1"/>
    <property type="match status" value="1"/>
</dbReference>
<dbReference type="PANTHER" id="PTHR11390:SF21">
    <property type="entry name" value="DNA TOPOISOMERASE 3-ALPHA"/>
    <property type="match status" value="1"/>
</dbReference>
<dbReference type="AlphaFoldDB" id="A0A7H1MK34"/>
<evidence type="ECO:0000256" key="3">
    <source>
        <dbReference type="ARBA" id="ARBA00012891"/>
    </source>
</evidence>
<dbReference type="GO" id="GO:0006310">
    <property type="term" value="P:DNA recombination"/>
    <property type="evidence" value="ECO:0007669"/>
    <property type="project" value="TreeGrafter"/>
</dbReference>
<evidence type="ECO:0000256" key="7">
    <source>
        <dbReference type="ARBA" id="ARBA00023125"/>
    </source>
</evidence>
<dbReference type="EC" id="5.6.2.1" evidence="3"/>
<feature type="domain" description="Topo IA-type catalytic" evidence="14">
    <location>
        <begin position="159"/>
        <end position="611"/>
    </location>
</feature>
<dbReference type="Pfam" id="PF01751">
    <property type="entry name" value="Toprim"/>
    <property type="match status" value="1"/>
</dbReference>
<reference evidence="15 16" key="1">
    <citation type="submission" date="2019-08" db="EMBL/GenBank/DDBJ databases">
        <authorList>
            <person name="Chang H.C."/>
            <person name="Mun S.Y."/>
        </authorList>
    </citation>
    <scope>NUCLEOTIDE SEQUENCE [LARGE SCALE GENOMIC DNA]</scope>
    <source>
        <strain evidence="15 16">SK</strain>
    </source>
</reference>
<dbReference type="RefSeq" id="WP_006845464.1">
    <property type="nucleotide sequence ID" value="NZ_CP026847.1"/>
</dbReference>
<dbReference type="SMART" id="SM00493">
    <property type="entry name" value="TOPRIM"/>
    <property type="match status" value="1"/>
</dbReference>
<dbReference type="InterPro" id="IPR000380">
    <property type="entry name" value="Topo_IA"/>
</dbReference>
<dbReference type="Gene3D" id="2.70.20.10">
    <property type="entry name" value="Topoisomerase I, domain 3"/>
    <property type="match status" value="1"/>
</dbReference>